<organism evidence="1 2">
    <name type="scientific">Echria macrotheca</name>
    <dbReference type="NCBI Taxonomy" id="438768"/>
    <lineage>
        <taxon>Eukaryota</taxon>
        <taxon>Fungi</taxon>
        <taxon>Dikarya</taxon>
        <taxon>Ascomycota</taxon>
        <taxon>Pezizomycotina</taxon>
        <taxon>Sordariomycetes</taxon>
        <taxon>Sordariomycetidae</taxon>
        <taxon>Sordariales</taxon>
        <taxon>Schizotheciaceae</taxon>
        <taxon>Echria</taxon>
    </lineage>
</organism>
<dbReference type="EMBL" id="MU839827">
    <property type="protein sequence ID" value="KAK1760231.1"/>
    <property type="molecule type" value="Genomic_DNA"/>
</dbReference>
<keyword evidence="2" id="KW-1185">Reference proteome</keyword>
<comment type="caution">
    <text evidence="1">The sequence shown here is derived from an EMBL/GenBank/DDBJ whole genome shotgun (WGS) entry which is preliminary data.</text>
</comment>
<gene>
    <name evidence="1" type="ORF">QBC47DRAFT_396231</name>
</gene>
<name>A0AAJ0BL64_9PEZI</name>
<evidence type="ECO:0000313" key="1">
    <source>
        <dbReference type="EMBL" id="KAK1760231.1"/>
    </source>
</evidence>
<proteinExistence type="predicted"/>
<protein>
    <submittedName>
        <fullName evidence="1">Uncharacterized protein</fullName>
    </submittedName>
</protein>
<sequence>MVYEIGWLLVWADGICEHLKWSREYDFLIPKLDSWIYHDGTDQGTRADIENYRLPLEKLEDFTHSGLYAEIDFRMKHLIYDPAGCTCSDCIQLGVVRSYHLCHTDFAINKVADPALDRPNAWHLVLTTWKCLGTVWDNTLYPHLPNEKPYQQFFRGSIHHKYENEHGDESRSIGVSSLVYRPNEVKIRRYVASVWRYKLDPPDIRC</sequence>
<evidence type="ECO:0000313" key="2">
    <source>
        <dbReference type="Proteomes" id="UP001239445"/>
    </source>
</evidence>
<reference evidence="1" key="1">
    <citation type="submission" date="2023-06" db="EMBL/GenBank/DDBJ databases">
        <title>Genome-scale phylogeny and comparative genomics of the fungal order Sordariales.</title>
        <authorList>
            <consortium name="Lawrence Berkeley National Laboratory"/>
            <person name="Hensen N."/>
            <person name="Bonometti L."/>
            <person name="Westerberg I."/>
            <person name="Brannstrom I.O."/>
            <person name="Guillou S."/>
            <person name="Cros-Aarteil S."/>
            <person name="Calhoun S."/>
            <person name="Haridas S."/>
            <person name="Kuo A."/>
            <person name="Mondo S."/>
            <person name="Pangilinan J."/>
            <person name="Riley R."/>
            <person name="Labutti K."/>
            <person name="Andreopoulos B."/>
            <person name="Lipzen A."/>
            <person name="Chen C."/>
            <person name="Yanf M."/>
            <person name="Daum C."/>
            <person name="Ng V."/>
            <person name="Clum A."/>
            <person name="Steindorff A."/>
            <person name="Ohm R."/>
            <person name="Martin F."/>
            <person name="Silar P."/>
            <person name="Natvig D."/>
            <person name="Lalanne C."/>
            <person name="Gautier V."/>
            <person name="Ament-Velasquez S.L."/>
            <person name="Kruys A."/>
            <person name="Hutchinson M.I."/>
            <person name="Powell A.J."/>
            <person name="Barry K."/>
            <person name="Miller A.N."/>
            <person name="Grigoriev I.V."/>
            <person name="Debuchy R."/>
            <person name="Gladieux P."/>
            <person name="Thoren M.H."/>
            <person name="Johannesson H."/>
        </authorList>
    </citation>
    <scope>NUCLEOTIDE SEQUENCE</scope>
    <source>
        <strain evidence="1">PSN4</strain>
    </source>
</reference>
<dbReference type="Proteomes" id="UP001239445">
    <property type="component" value="Unassembled WGS sequence"/>
</dbReference>
<dbReference type="AlphaFoldDB" id="A0AAJ0BL64"/>
<accession>A0AAJ0BL64</accession>